<dbReference type="EC" id="1.18.1.3" evidence="6"/>
<dbReference type="Gene3D" id="3.40.50.80">
    <property type="entry name" value="Nucleotide-binding domain of ferredoxin-NADP reductase (FNR) module"/>
    <property type="match status" value="1"/>
</dbReference>
<dbReference type="SUPFAM" id="SSF63380">
    <property type="entry name" value="Riboflavin synthase domain-like"/>
    <property type="match status" value="1"/>
</dbReference>
<keyword evidence="1 6" id="KW-0560">Oxidoreductase</keyword>
<feature type="domain" description="FAD-binding FR-type" evidence="5">
    <location>
        <begin position="99"/>
        <end position="210"/>
    </location>
</feature>
<evidence type="ECO:0000256" key="2">
    <source>
        <dbReference type="ARBA" id="ARBA00023223"/>
    </source>
</evidence>
<dbReference type="InterPro" id="IPR050415">
    <property type="entry name" value="MRET"/>
</dbReference>
<feature type="domain" description="2Fe-2S ferredoxin-type" evidence="4">
    <location>
        <begin position="2"/>
        <end position="92"/>
    </location>
</feature>
<evidence type="ECO:0000256" key="1">
    <source>
        <dbReference type="ARBA" id="ARBA00023002"/>
    </source>
</evidence>
<evidence type="ECO:0000259" key="5">
    <source>
        <dbReference type="PROSITE" id="PS51384"/>
    </source>
</evidence>
<keyword evidence="2" id="KW-0455">Luminescence</keyword>
<dbReference type="Gene3D" id="3.10.20.30">
    <property type="match status" value="1"/>
</dbReference>
<dbReference type="SUPFAM" id="SSF54292">
    <property type="entry name" value="2Fe-2S ferredoxin-like"/>
    <property type="match status" value="1"/>
</dbReference>
<dbReference type="PRINTS" id="PR00410">
    <property type="entry name" value="PHEHYDRXLASE"/>
</dbReference>
<comment type="similarity">
    <text evidence="3">Belongs to the Fre/LuxG FAD/NAD(P) flavoprotein oxidoreductase family.</text>
</comment>
<evidence type="ECO:0000256" key="3">
    <source>
        <dbReference type="ARBA" id="ARBA00038177"/>
    </source>
</evidence>
<name>E6PSV6_9ZZZZ</name>
<dbReference type="InterPro" id="IPR017927">
    <property type="entry name" value="FAD-bd_FR_type"/>
</dbReference>
<dbReference type="InterPro" id="IPR001433">
    <property type="entry name" value="OxRdtase_FAD/NAD-bd"/>
</dbReference>
<evidence type="ECO:0000259" key="4">
    <source>
        <dbReference type="PROSITE" id="PS51085"/>
    </source>
</evidence>
<dbReference type="SUPFAM" id="SSF52343">
    <property type="entry name" value="Ferredoxin reductase-like, C-terminal NADP-linked domain"/>
    <property type="match status" value="1"/>
</dbReference>
<dbReference type="InterPro" id="IPR036010">
    <property type="entry name" value="2Fe-2S_ferredoxin-like_sf"/>
</dbReference>
<dbReference type="InterPro" id="IPR008333">
    <property type="entry name" value="Cbr1-like_FAD-bd_dom"/>
</dbReference>
<dbReference type="InterPro" id="IPR001041">
    <property type="entry name" value="2Fe-2S_ferredoxin-type"/>
</dbReference>
<sequence length="376" mass="40430">MPIISIPTSGLELQADADDNLLKVLRRYKVPIHYSCKQGECGSCKCVLEQGEVDLHGYKDTVLPLAQREQGLILACCSRLKGDVQLRLIDSDDYIVHPERHLVAEVIGLRELAPEVFGLRLKIRYVDRDGEPFLFSAGQYAQLGVQTDPDTLVARDFSMASTPVDAEYDDELEFHIRRTATGAFSGLLGRSIRLGSLIAVDGPMGSSHFRPRHEGPLYAVSAGTGFAPMLSVVKTALNNGKLEPVVFYAGFKTPAEVYGREDLAQLQHEFNNFRSHVVVEQDAGASDRTGRVGDVLLDDVADFAGAKVYLAGSPGMVEAVSACLLERGLPAGDVHADAFYAPKPGLAEAAPAAQAALSAAEANGLLSLPSPLRSEV</sequence>
<comment type="caution">
    <text evidence="6">The sequence shown here is derived from an EMBL/GenBank/DDBJ whole genome shotgun (WGS) entry which is preliminary data.</text>
</comment>
<reference evidence="6" key="1">
    <citation type="submission" date="2009-10" db="EMBL/GenBank/DDBJ databases">
        <title>Diversity of trophic interactions inside an arsenic-rich microbial ecosystem.</title>
        <authorList>
            <person name="Bertin P.N."/>
            <person name="Heinrich-Salmeron A."/>
            <person name="Pelletier E."/>
            <person name="Goulhen-Chollet F."/>
            <person name="Arsene-Ploetze F."/>
            <person name="Gallien S."/>
            <person name="Calteau A."/>
            <person name="Vallenet D."/>
            <person name="Casiot C."/>
            <person name="Chane-Woon-Ming B."/>
            <person name="Giloteaux L."/>
            <person name="Barakat M."/>
            <person name="Bonnefoy V."/>
            <person name="Bruneel O."/>
            <person name="Chandler M."/>
            <person name="Cleiss J."/>
            <person name="Duran R."/>
            <person name="Elbaz-Poulichet F."/>
            <person name="Fonknechten N."/>
            <person name="Lauga B."/>
            <person name="Mornico D."/>
            <person name="Ortet P."/>
            <person name="Schaeffer C."/>
            <person name="Siguier P."/>
            <person name="Alexander Thil Smith A."/>
            <person name="Van Dorsselaer A."/>
            <person name="Weissenbach J."/>
            <person name="Medigue C."/>
            <person name="Le Paslier D."/>
        </authorList>
    </citation>
    <scope>NUCLEOTIDE SEQUENCE</scope>
</reference>
<dbReference type="CDD" id="cd00207">
    <property type="entry name" value="fer2"/>
    <property type="match status" value="1"/>
</dbReference>
<dbReference type="GO" id="GO:0008218">
    <property type="term" value="P:bioluminescence"/>
    <property type="evidence" value="ECO:0007669"/>
    <property type="project" value="UniProtKB-KW"/>
</dbReference>
<dbReference type="PROSITE" id="PS00197">
    <property type="entry name" value="2FE2S_FER_1"/>
    <property type="match status" value="1"/>
</dbReference>
<dbReference type="Pfam" id="PF00970">
    <property type="entry name" value="FAD_binding_6"/>
    <property type="match status" value="1"/>
</dbReference>
<dbReference type="InterPro" id="IPR012675">
    <property type="entry name" value="Beta-grasp_dom_sf"/>
</dbReference>
<dbReference type="Pfam" id="PF00175">
    <property type="entry name" value="NAD_binding_1"/>
    <property type="match status" value="1"/>
</dbReference>
<evidence type="ECO:0000313" key="6">
    <source>
        <dbReference type="EMBL" id="CBH98013.1"/>
    </source>
</evidence>
<dbReference type="AlphaFoldDB" id="E6PSV6"/>
<dbReference type="GO" id="GO:0051537">
    <property type="term" value="F:2 iron, 2 sulfur cluster binding"/>
    <property type="evidence" value="ECO:0007669"/>
    <property type="project" value="InterPro"/>
</dbReference>
<proteinExistence type="inferred from homology"/>
<dbReference type="InterPro" id="IPR039261">
    <property type="entry name" value="FNR_nucleotide-bd"/>
</dbReference>
<dbReference type="InterPro" id="IPR017938">
    <property type="entry name" value="Riboflavin_synthase-like_b-brl"/>
</dbReference>
<dbReference type="InterPro" id="IPR006058">
    <property type="entry name" value="2Fe2S_fd_BS"/>
</dbReference>
<dbReference type="EMBL" id="CABM01000048">
    <property type="protein sequence ID" value="CBH98013.1"/>
    <property type="molecule type" value="Genomic_DNA"/>
</dbReference>
<dbReference type="PROSITE" id="PS51085">
    <property type="entry name" value="2FE2S_FER_2"/>
    <property type="match status" value="1"/>
</dbReference>
<protein>
    <submittedName>
        <fullName evidence="6">Putative Ferredoxin--NAD(+) reductase</fullName>
        <ecNumber evidence="6">1.18.1.3</ecNumber>
    </submittedName>
</protein>
<dbReference type="Pfam" id="PF00111">
    <property type="entry name" value="Fer2"/>
    <property type="match status" value="1"/>
</dbReference>
<dbReference type="PANTHER" id="PTHR47354:SF7">
    <property type="entry name" value="NAD(P)H-FLAVIN REDUCTASE"/>
    <property type="match status" value="1"/>
</dbReference>
<accession>E6PSV6</accession>
<dbReference type="PROSITE" id="PS51384">
    <property type="entry name" value="FAD_FR"/>
    <property type="match status" value="1"/>
</dbReference>
<organism evidence="6">
    <name type="scientific">mine drainage metagenome</name>
    <dbReference type="NCBI Taxonomy" id="410659"/>
    <lineage>
        <taxon>unclassified sequences</taxon>
        <taxon>metagenomes</taxon>
        <taxon>ecological metagenomes</taxon>
    </lineage>
</organism>
<dbReference type="PANTHER" id="PTHR47354">
    <property type="entry name" value="NADH OXIDOREDUCTASE HCR"/>
    <property type="match status" value="1"/>
</dbReference>
<gene>
    <name evidence="6" type="ORF">CARN2_3489</name>
</gene>
<dbReference type="Gene3D" id="2.40.30.10">
    <property type="entry name" value="Translation factors"/>
    <property type="match status" value="1"/>
</dbReference>
<dbReference type="GO" id="GO:0008860">
    <property type="term" value="F:ferredoxin-NAD+ reductase activity"/>
    <property type="evidence" value="ECO:0007669"/>
    <property type="project" value="UniProtKB-EC"/>
</dbReference>